<dbReference type="PANTHER" id="PTHR45628">
    <property type="entry name" value="VOLTAGE-DEPENDENT CALCIUM CHANNEL TYPE A SUBUNIT ALPHA-1"/>
    <property type="match status" value="1"/>
</dbReference>
<dbReference type="GO" id="GO:0005891">
    <property type="term" value="C:voltage-gated calcium channel complex"/>
    <property type="evidence" value="ECO:0007669"/>
    <property type="project" value="InterPro"/>
</dbReference>
<feature type="compositionally biased region" description="Basic and acidic residues" evidence="19">
    <location>
        <begin position="356"/>
        <end position="368"/>
    </location>
</feature>
<keyword evidence="9 18" id="KW-0851">Voltage-gated channel</keyword>
<evidence type="ECO:0000256" key="2">
    <source>
        <dbReference type="ARBA" id="ARBA00022448"/>
    </source>
</evidence>
<feature type="transmembrane region" description="Helical" evidence="20">
    <location>
        <begin position="575"/>
        <end position="598"/>
    </location>
</feature>
<dbReference type="InterPro" id="IPR050599">
    <property type="entry name" value="VDCC_alpha-1_subunit"/>
</dbReference>
<evidence type="ECO:0000256" key="8">
    <source>
        <dbReference type="ARBA" id="ARBA00022837"/>
    </source>
</evidence>
<keyword evidence="14" id="KW-0407">Ion channel</keyword>
<feature type="transmembrane region" description="Helical" evidence="20">
    <location>
        <begin position="848"/>
        <end position="865"/>
    </location>
</feature>
<keyword evidence="23" id="KW-1185">Reference proteome</keyword>
<keyword evidence="5 18" id="KW-0109">Calcium transport</keyword>
<comment type="similarity">
    <text evidence="15 18">Belongs to the calcium channel alpha-1 subunit (TC 1.A.1.11) family.</text>
</comment>
<dbReference type="Gene3D" id="1.20.120.350">
    <property type="entry name" value="Voltage-gated potassium channels. Chain C"/>
    <property type="match status" value="3"/>
</dbReference>
<keyword evidence="13" id="KW-0325">Glycoprotein</keyword>
<feature type="compositionally biased region" description="Polar residues" evidence="19">
    <location>
        <begin position="1937"/>
        <end position="1953"/>
    </location>
</feature>
<feature type="binding site" evidence="17">
    <location>
        <position position="1426"/>
    </location>
    <ligand>
        <name>Ca(2+)</name>
        <dbReference type="ChEBI" id="CHEBI:29108"/>
    </ligand>
</feature>
<feature type="compositionally biased region" description="Low complexity" evidence="19">
    <location>
        <begin position="503"/>
        <end position="513"/>
    </location>
</feature>
<evidence type="ECO:0000256" key="20">
    <source>
        <dbReference type="SAM" id="Phobius"/>
    </source>
</evidence>
<evidence type="ECO:0000256" key="3">
    <source>
        <dbReference type="ARBA" id="ARBA00022475"/>
    </source>
</evidence>
<sequence>MEPEAASSQHLTVDDGDATTSLHGRDNVNTQPAISNPGADSNPGPLRIHTNTTRVTPPSPQVAPASSLPQTPSHQVSPSLEPTGPFLLPSSASIESYPASLGSAPLARRTAFPPGHSAVEGRYDSDRLSVGTYHLEGTNDRSRLSGPLLRRRRHASLNTENDPQAPTHLPRSLSITSYNSSTSAREPHGARGIGTPTTNDPSQGHSKWPATVHNRSSISGPPEQPNNWISGLSDVVASVSSRVVNSRSQEQPPSQHRLSMHSISERSEGEGGDSLHQRGSIREASPVNEVPPWVAPVVHAPGSDHGSAKVEGYPGSKRSSGSHAGGSNLSVNRLVSLGPHGEGVSAPDQSRPAGSHIDKSNSILREKQDDDEESFFAPGGFKHRGGQKVKLEGRSLKLFSPHNRFRCWLLSVLTSKYTDPLILLVILTQWVFFVITPTTKEAKNDFGSYWTHYGLLAINIIFTLEITAKAIVYGLFFDRRGFQWEKYFPKFIQRLFSKRSTASTSAPTTKSSKGLSRVNSVQSQRSMDEKGTPGASQLLLEKPVDDYPENASTGGNEGPPAHAPFFRSYYNRLDVIVVVSYWIDLTFMLTGVRDVYIFKALSALRPLRLLSVTEGTSTIIDSLSSSAPLLLTILGFIFFFFLILSLIGLLVFQGALSRRCAVPDDENPNTWEAVSPEVICGGYYSNGTIKGIVGYIGQGDGDDDSPRYSGMICPEGQICMQFPNYNPLYGLVSFDNIFLSLLTVFTISSMEGWTDVEYWVMDGDSRWAAIYFCSAIFLMSFLMIPLFIAGITYSFGAVRAEKRHSAFSSKPRIKRVLLDTAEGWQFEDQVHQARSTIRHWLIRIVNDPWFPTAGAFLVFLNMLAMCFRRYDNNPSELRKIEGAEFAFTIIFLIEICIRIAGHTTWSLFWKRKSNKCDLFLAIVTTVLLLPQIRSWEWYRYLTVFQVMRSYRLIPAIPGVRDLMKAVIGSAQGMFNLLLITFVFLLPVNFDDLGQSFISLFVILTGENWVNIMYEGLDAHQERYKQVYGVIFFVVYYCASHYILLNLFVAIVLEHFELDDEEKYRKQLEMYFEKHQRSKNNRSVGFFQYINPYSYLPAKPQNLAVYGLSPEQTGIIRKNVFRQFMDGDTVPESENVAESKSKFILLVERVIDYWFPTQEQLQAMSQGRTPTRLELPDQAQLTEGVFGFGKTQEEIDASLGRLDEGLEKITWNLDRPEDPRTVRKKLSPEGYRRASAKASAAAESAEDMNAESQEFLEAHPMILAEGFLFTPTGYLRDLWNCMDLCIVTLSCVRTFAELDHHYSVSRAARALSCLQVLRLIRYFEGVSAMFRAITKAMPRMVVALVLTALLFWPFAIYAVNIFAGYFYLCNDRMTLNKGECVGEFMSQPSDDDNGDILIPRIWSNPYDYSFDTVQAAVLTLFEMASQEGWVLVMQSGRAVPDQLGEQPFILPDEPNRFNSFFFIIFMLIGSIVFVQIFIGVILETFKTWNGISLLTVEQRRWIDLRRQLRLIKPTATPDRPKNKIRAICYDLVSKKKGFLWKLMTGVLVLNVILIASQHYAQPQVLTDIQDVSYFIFLGLYTIEIGIKISGYGFHKWRLSRWNLYDFVITVLAIITLIPRFIGHELWTLRLEKFLLITISFRLAQRIDSLQVLFRALAIAFESIVNITAVFTVVFVVYAIMFRELFGMTRLGPSTSDLANFESFGNTVLMLIRMTTGENWDFVMHDMMVEPPRCTPSQVTYLESDCGSRPWAYFMFLSFYIICTYVLLNMFIAVIISNFSFAYQQDSITTLITREDLRNFKMTWAKFDPRGTGFIGPKDLSKLLRSLEGRFCTRIYESHDFSIPSLVKKYTVSPTTGAQLLRVSSISDSLKIGQPVTSDLQHAGISPPSPQHSPSTSVHNGLSSHWSGLSSGVSRRWSRLSISPRLTATSGGSGDRSKASGTESEAQNGSTSWTENGGALHAVPITVSSASRSISSMEEEKSEKPKDSQHQNQQKYNLECIDFVALQQALSRLDIDKLANRRQVFNMVFKEAMATCTSRGLSFYNILDILSFTLVNTEQALGMEEFLKRHERVKEIKAAVARETIHNLLMTIIARRKFLKQRRANQNSRLRPEVPRIVIDTSVGNERSLGQDTSPMLTSSPSGRYSSLPSPLLDFSKGHGSFQSDDDISPCGFSTNTMLSTSSLDSMGWDALERDNFYRQSGFSDSSEHISSEYPFQHQHHAHRPESLNGGQAVEGVAWFNMLQDQIREQDAALLANNLDGFHETQSQHLPE</sequence>
<proteinExistence type="inferred from homology"/>
<feature type="compositionally biased region" description="Polar residues" evidence="19">
    <location>
        <begin position="67"/>
        <end position="80"/>
    </location>
</feature>
<feature type="transmembrane region" description="Helical" evidence="20">
    <location>
        <begin position="1025"/>
        <end position="1052"/>
    </location>
</feature>
<feature type="transmembrane region" description="Helical" evidence="20">
    <location>
        <begin position="1459"/>
        <end position="1481"/>
    </location>
</feature>
<dbReference type="Proteomes" id="UP000780801">
    <property type="component" value="Unassembled WGS sequence"/>
</dbReference>
<dbReference type="PROSITE" id="PS50222">
    <property type="entry name" value="EF_HAND_2"/>
    <property type="match status" value="1"/>
</dbReference>
<evidence type="ECO:0000313" key="23">
    <source>
        <dbReference type="Proteomes" id="UP000780801"/>
    </source>
</evidence>
<name>A0A9P6KI98_9FUNG</name>
<evidence type="ECO:0000256" key="12">
    <source>
        <dbReference type="ARBA" id="ARBA00023136"/>
    </source>
</evidence>
<dbReference type="GO" id="GO:0098703">
    <property type="term" value="P:calcium ion import across plasma membrane"/>
    <property type="evidence" value="ECO:0007669"/>
    <property type="project" value="TreeGrafter"/>
</dbReference>
<evidence type="ECO:0000256" key="18">
    <source>
        <dbReference type="RuleBase" id="RU003808"/>
    </source>
</evidence>
<feature type="region of interest" description="Disordered" evidence="19">
    <location>
        <begin position="1922"/>
        <end position="1956"/>
    </location>
</feature>
<evidence type="ECO:0000256" key="14">
    <source>
        <dbReference type="ARBA" id="ARBA00023303"/>
    </source>
</evidence>
<dbReference type="GO" id="GO:0008331">
    <property type="term" value="F:high voltage-gated calcium channel activity"/>
    <property type="evidence" value="ECO:0007669"/>
    <property type="project" value="TreeGrafter"/>
</dbReference>
<evidence type="ECO:0000313" key="22">
    <source>
        <dbReference type="EMBL" id="KAF9585747.1"/>
    </source>
</evidence>
<feature type="transmembrane region" description="Helical" evidence="20">
    <location>
        <begin position="1537"/>
        <end position="1558"/>
    </location>
</feature>
<feature type="transmembrane region" description="Helical" evidence="20">
    <location>
        <begin position="885"/>
        <end position="909"/>
    </location>
</feature>
<dbReference type="SUPFAM" id="SSF81324">
    <property type="entry name" value="Voltage-gated potassium channels"/>
    <property type="match status" value="4"/>
</dbReference>
<comment type="subcellular location">
    <subcellularLocation>
        <location evidence="1">Cell membrane</location>
        <topology evidence="1">Multi-pass membrane protein</topology>
    </subcellularLocation>
    <subcellularLocation>
        <location evidence="18">Membrane</location>
        <topology evidence="18">Multi-pass membrane protein</topology>
    </subcellularLocation>
</comment>
<comment type="caution">
    <text evidence="22">The sequence shown here is derived from an EMBL/GenBank/DDBJ whole genome shotgun (WGS) entry which is preliminary data.</text>
</comment>
<keyword evidence="4" id="KW-0597">Phosphoprotein</keyword>
<keyword evidence="17" id="KW-0479">Metal-binding</keyword>
<dbReference type="InterPro" id="IPR002048">
    <property type="entry name" value="EF_hand_dom"/>
</dbReference>
<feature type="transmembrane region" description="Helical" evidence="20">
    <location>
        <begin position="1600"/>
        <end position="1619"/>
    </location>
</feature>
<keyword evidence="7 20" id="KW-0812">Transmembrane</keyword>
<feature type="compositionally biased region" description="Polar residues" evidence="19">
    <location>
        <begin position="195"/>
        <end position="205"/>
    </location>
</feature>
<keyword evidence="8 17" id="KW-0106">Calcium</keyword>
<keyword evidence="6 18" id="KW-0107">Calcium channel</keyword>
<feature type="transmembrane region" description="Helical" evidence="20">
    <location>
        <begin position="453"/>
        <end position="476"/>
    </location>
</feature>
<evidence type="ECO:0000256" key="10">
    <source>
        <dbReference type="ARBA" id="ARBA00022989"/>
    </source>
</evidence>
<feature type="transmembrane region" description="Helical" evidence="20">
    <location>
        <begin position="1570"/>
        <end position="1588"/>
    </location>
</feature>
<evidence type="ECO:0000259" key="21">
    <source>
        <dbReference type="PROSITE" id="PS50222"/>
    </source>
</evidence>
<feature type="compositionally biased region" description="Polar residues" evidence="19">
    <location>
        <begin position="317"/>
        <end position="333"/>
    </location>
</feature>
<feature type="transmembrane region" description="Helical" evidence="20">
    <location>
        <begin position="768"/>
        <end position="795"/>
    </location>
</feature>
<feature type="region of interest" description="Disordered" evidence="19">
    <location>
        <begin position="503"/>
        <end position="534"/>
    </location>
</feature>
<dbReference type="OrthoDB" id="416585at2759"/>
<evidence type="ECO:0000256" key="15">
    <source>
        <dbReference type="ARBA" id="ARBA00061395"/>
    </source>
</evidence>
<keyword evidence="12 20" id="KW-0472">Membrane</keyword>
<feature type="region of interest" description="Disordered" evidence="19">
    <location>
        <begin position="156"/>
        <end position="381"/>
    </location>
</feature>
<evidence type="ECO:0000256" key="6">
    <source>
        <dbReference type="ARBA" id="ARBA00022673"/>
    </source>
</evidence>
<keyword evidence="3" id="KW-1003">Cell membrane</keyword>
<evidence type="ECO:0000256" key="11">
    <source>
        <dbReference type="ARBA" id="ARBA00023065"/>
    </source>
</evidence>
<feature type="compositionally biased region" description="Low complexity" evidence="19">
    <location>
        <begin position="1890"/>
        <end position="1903"/>
    </location>
</feature>
<keyword evidence="2" id="KW-0813">Transport</keyword>
<evidence type="ECO:0000256" key="19">
    <source>
        <dbReference type="SAM" id="MobiDB-lite"/>
    </source>
</evidence>
<protein>
    <recommendedName>
        <fullName evidence="16">Calcium-channel protein CCH1</fullName>
    </recommendedName>
</protein>
<dbReference type="Pfam" id="PF00520">
    <property type="entry name" value="Ion_trans"/>
    <property type="match status" value="4"/>
</dbReference>
<evidence type="ECO:0000256" key="13">
    <source>
        <dbReference type="ARBA" id="ARBA00023180"/>
    </source>
</evidence>
<evidence type="ECO:0000256" key="7">
    <source>
        <dbReference type="ARBA" id="ARBA00022692"/>
    </source>
</evidence>
<dbReference type="EMBL" id="JAABOA010000128">
    <property type="protein sequence ID" value="KAF9585747.1"/>
    <property type="molecule type" value="Genomic_DNA"/>
</dbReference>
<feature type="compositionally biased region" description="Polar residues" evidence="19">
    <location>
        <begin position="213"/>
        <end position="230"/>
    </location>
</feature>
<dbReference type="Gene3D" id="1.10.287.70">
    <property type="match status" value="4"/>
</dbReference>
<feature type="transmembrane region" description="Helical" evidence="20">
    <location>
        <begin position="629"/>
        <end position="652"/>
    </location>
</feature>
<feature type="compositionally biased region" description="Basic and acidic residues" evidence="19">
    <location>
        <begin position="263"/>
        <end position="276"/>
    </location>
</feature>
<feature type="transmembrane region" description="Helical" evidence="20">
    <location>
        <begin position="972"/>
        <end position="989"/>
    </location>
</feature>
<feature type="region of interest" description="Disordered" evidence="19">
    <location>
        <begin position="1969"/>
        <end position="1990"/>
    </location>
</feature>
<feature type="compositionally biased region" description="Low complexity" evidence="19">
    <location>
        <begin position="235"/>
        <end position="248"/>
    </location>
</feature>
<dbReference type="InterPro" id="IPR005821">
    <property type="entry name" value="Ion_trans_dom"/>
</dbReference>
<dbReference type="GO" id="GO:0005509">
    <property type="term" value="F:calcium ion binding"/>
    <property type="evidence" value="ECO:0007669"/>
    <property type="project" value="InterPro"/>
</dbReference>
<gene>
    <name evidence="22" type="primary">CCH1_1</name>
    <name evidence="22" type="ORF">BGW38_000931</name>
</gene>
<feature type="transmembrane region" description="Helical" evidence="20">
    <location>
        <begin position="1654"/>
        <end position="1679"/>
    </location>
</feature>
<dbReference type="InterPro" id="IPR027359">
    <property type="entry name" value="Volt_channel_dom_sf"/>
</dbReference>
<feature type="compositionally biased region" description="Polar residues" evidence="19">
    <location>
        <begin position="18"/>
        <end position="34"/>
    </location>
</feature>
<dbReference type="PRINTS" id="PR00167">
    <property type="entry name" value="CACHANNEL"/>
</dbReference>
<evidence type="ECO:0000256" key="1">
    <source>
        <dbReference type="ARBA" id="ARBA00004651"/>
    </source>
</evidence>
<feature type="transmembrane region" description="Helical" evidence="20">
    <location>
        <begin position="1340"/>
        <end position="1367"/>
    </location>
</feature>
<evidence type="ECO:0000256" key="4">
    <source>
        <dbReference type="ARBA" id="ARBA00022553"/>
    </source>
</evidence>
<feature type="transmembrane region" description="Helical" evidence="20">
    <location>
        <begin position="1749"/>
        <end position="1774"/>
    </location>
</feature>
<dbReference type="FunFam" id="1.10.287.70:FF:000093">
    <property type="entry name" value="Calcium channel subunit Cch1"/>
    <property type="match status" value="1"/>
</dbReference>
<keyword evidence="11" id="KW-0406">Ion transport</keyword>
<feature type="region of interest" description="Disordered" evidence="19">
    <location>
        <begin position="1877"/>
        <end position="1903"/>
    </location>
</feature>
<keyword evidence="10 20" id="KW-1133">Transmembrane helix</keyword>
<evidence type="ECO:0000256" key="17">
    <source>
        <dbReference type="PIRSR" id="PIRSR602077-1"/>
    </source>
</evidence>
<feature type="domain" description="EF-hand" evidence="21">
    <location>
        <begin position="1793"/>
        <end position="1828"/>
    </location>
</feature>
<dbReference type="Gene3D" id="1.10.238.10">
    <property type="entry name" value="EF-hand"/>
    <property type="match status" value="1"/>
</dbReference>
<evidence type="ECO:0000256" key="16">
    <source>
        <dbReference type="ARBA" id="ARBA00067459"/>
    </source>
</evidence>
<dbReference type="InterPro" id="IPR002077">
    <property type="entry name" value="VDCCAlpha1"/>
</dbReference>
<feature type="compositionally biased region" description="Low complexity" evidence="19">
    <location>
        <begin position="172"/>
        <end position="183"/>
    </location>
</feature>
<feature type="compositionally biased region" description="Low complexity" evidence="19">
    <location>
        <begin position="290"/>
        <end position="301"/>
    </location>
</feature>
<feature type="region of interest" description="Disordered" evidence="19">
    <location>
        <begin position="1"/>
        <end position="100"/>
    </location>
</feature>
<feature type="compositionally biased region" description="Polar residues" evidence="19">
    <location>
        <begin position="1"/>
        <end position="11"/>
    </location>
</feature>
<dbReference type="PANTHER" id="PTHR45628:SF7">
    <property type="entry name" value="VOLTAGE-DEPENDENT CALCIUM CHANNEL TYPE A SUBUNIT ALPHA-1"/>
    <property type="match status" value="1"/>
</dbReference>
<feature type="transmembrane region" description="Helical" evidence="20">
    <location>
        <begin position="728"/>
        <end position="748"/>
    </location>
</feature>
<reference evidence="22" key="1">
    <citation type="journal article" date="2020" name="Fungal Divers.">
        <title>Resolving the Mortierellaceae phylogeny through synthesis of multi-gene phylogenetics and phylogenomics.</title>
        <authorList>
            <person name="Vandepol N."/>
            <person name="Liber J."/>
            <person name="Desiro A."/>
            <person name="Na H."/>
            <person name="Kennedy M."/>
            <person name="Barry K."/>
            <person name="Grigoriev I.V."/>
            <person name="Miller A.N."/>
            <person name="O'Donnell K."/>
            <person name="Stajich J.E."/>
            <person name="Bonito G."/>
        </authorList>
    </citation>
    <scope>NUCLEOTIDE SEQUENCE</scope>
    <source>
        <strain evidence="22">KOD1015</strain>
    </source>
</reference>
<evidence type="ECO:0000256" key="9">
    <source>
        <dbReference type="ARBA" id="ARBA00022882"/>
    </source>
</evidence>
<evidence type="ECO:0000256" key="5">
    <source>
        <dbReference type="ARBA" id="ARBA00022568"/>
    </source>
</evidence>
<feature type="compositionally biased region" description="Basic and acidic residues" evidence="19">
    <location>
        <begin position="1976"/>
        <end position="1987"/>
    </location>
</feature>
<organism evidence="22 23">
    <name type="scientific">Lunasporangiospora selenospora</name>
    <dbReference type="NCBI Taxonomy" id="979761"/>
    <lineage>
        <taxon>Eukaryota</taxon>
        <taxon>Fungi</taxon>
        <taxon>Fungi incertae sedis</taxon>
        <taxon>Mucoromycota</taxon>
        <taxon>Mortierellomycotina</taxon>
        <taxon>Mortierellomycetes</taxon>
        <taxon>Mortierellales</taxon>
        <taxon>Mortierellaceae</taxon>
        <taxon>Lunasporangiospora</taxon>
    </lineage>
</organism>
<accession>A0A9P6KI98</accession>